<dbReference type="Gene3D" id="1.10.533.10">
    <property type="entry name" value="Death Domain, Fas"/>
    <property type="match status" value="1"/>
</dbReference>
<feature type="domain" description="Tube Death" evidence="1">
    <location>
        <begin position="4"/>
        <end position="128"/>
    </location>
</feature>
<dbReference type="InParanoid" id="A0A067RLI6"/>
<dbReference type="EMBL" id="KK852437">
    <property type="protein sequence ID" value="KDR23903.1"/>
    <property type="molecule type" value="Genomic_DNA"/>
</dbReference>
<evidence type="ECO:0000313" key="2">
    <source>
        <dbReference type="EMBL" id="KDR23903.1"/>
    </source>
</evidence>
<reference evidence="2 3" key="1">
    <citation type="journal article" date="2014" name="Nat. Commun.">
        <title>Molecular traces of alternative social organization in a termite genome.</title>
        <authorList>
            <person name="Terrapon N."/>
            <person name="Li C."/>
            <person name="Robertson H.M."/>
            <person name="Ji L."/>
            <person name="Meng X."/>
            <person name="Booth W."/>
            <person name="Chen Z."/>
            <person name="Childers C.P."/>
            <person name="Glastad K.M."/>
            <person name="Gokhale K."/>
            <person name="Gowin J."/>
            <person name="Gronenberg W."/>
            <person name="Hermansen R.A."/>
            <person name="Hu H."/>
            <person name="Hunt B.G."/>
            <person name="Huylmans A.K."/>
            <person name="Khalil S.M."/>
            <person name="Mitchell R.D."/>
            <person name="Munoz-Torres M.C."/>
            <person name="Mustard J.A."/>
            <person name="Pan H."/>
            <person name="Reese J.T."/>
            <person name="Scharf M.E."/>
            <person name="Sun F."/>
            <person name="Vogel H."/>
            <person name="Xiao J."/>
            <person name="Yang W."/>
            <person name="Yang Z."/>
            <person name="Yang Z."/>
            <person name="Zhou J."/>
            <person name="Zhu J."/>
            <person name="Brent C.S."/>
            <person name="Elsik C.G."/>
            <person name="Goodisman M.A."/>
            <person name="Liberles D.A."/>
            <person name="Roe R.M."/>
            <person name="Vargo E.L."/>
            <person name="Vilcinskas A."/>
            <person name="Wang J."/>
            <person name="Bornberg-Bauer E."/>
            <person name="Korb J."/>
            <person name="Zhang G."/>
            <person name="Liebig J."/>
        </authorList>
    </citation>
    <scope>NUCLEOTIDE SEQUENCE [LARGE SCALE GENOMIC DNA]</scope>
    <source>
        <tissue evidence="2">Whole organism</tissue>
    </source>
</reference>
<dbReference type="Proteomes" id="UP000027135">
    <property type="component" value="Unassembled WGS sequence"/>
</dbReference>
<sequence length="313" mass="35220">MEVNTELRKLPPSAVFGLVRILETGNAWKQLMAIAPRSRDEFGDSFVPKYKVEHMKLIEQAGVTQRRPCAEIFLEEWGTSGRIRPDLAYLVQLLGKAQLFRAADYVTDLLKVPPLERPTTGPAALIDVSEESMEKKLSKLPPGSLELRNHCCQYNTFEINRAFDEMTIPDNSLPSLDGQHMQTLGEVMQEGSVVPYVEGNSVAITRRFKIPESDEQLEQETLPVDLLERSSRNTCLHQDTLLPHVQYFELECFTNYFNELSLASNGGRKLGAGAFGSVSIIYCVTGIFACFRYVCVCCMCIFSPFFLTTLIPM</sequence>
<evidence type="ECO:0000313" key="3">
    <source>
        <dbReference type="Proteomes" id="UP000027135"/>
    </source>
</evidence>
<accession>A0A067RLI6</accession>
<dbReference type="Pfam" id="PF14786">
    <property type="entry name" value="Death_2"/>
    <property type="match status" value="1"/>
</dbReference>
<dbReference type="InterPro" id="IPR011029">
    <property type="entry name" value="DEATH-like_dom_sf"/>
</dbReference>
<dbReference type="eggNOG" id="ENOG502S7SQ">
    <property type="taxonomic scope" value="Eukaryota"/>
</dbReference>
<dbReference type="InterPro" id="IPR029397">
    <property type="entry name" value="Tube_Death"/>
</dbReference>
<dbReference type="STRING" id="136037.A0A067RLI6"/>
<gene>
    <name evidence="2" type="ORF">L798_10249</name>
</gene>
<dbReference type="SUPFAM" id="SSF47986">
    <property type="entry name" value="DEATH domain"/>
    <property type="match status" value="1"/>
</dbReference>
<dbReference type="AlphaFoldDB" id="A0A067RLI6"/>
<evidence type="ECO:0000259" key="1">
    <source>
        <dbReference type="Pfam" id="PF14786"/>
    </source>
</evidence>
<organism evidence="2 3">
    <name type="scientific">Zootermopsis nevadensis</name>
    <name type="common">Dampwood termite</name>
    <dbReference type="NCBI Taxonomy" id="136037"/>
    <lineage>
        <taxon>Eukaryota</taxon>
        <taxon>Metazoa</taxon>
        <taxon>Ecdysozoa</taxon>
        <taxon>Arthropoda</taxon>
        <taxon>Hexapoda</taxon>
        <taxon>Insecta</taxon>
        <taxon>Pterygota</taxon>
        <taxon>Neoptera</taxon>
        <taxon>Polyneoptera</taxon>
        <taxon>Dictyoptera</taxon>
        <taxon>Blattodea</taxon>
        <taxon>Blattoidea</taxon>
        <taxon>Termitoidae</taxon>
        <taxon>Termopsidae</taxon>
        <taxon>Zootermopsis</taxon>
    </lineage>
</organism>
<keyword evidence="3" id="KW-1185">Reference proteome</keyword>
<name>A0A067RLI6_ZOONE</name>
<proteinExistence type="predicted"/>
<dbReference type="CDD" id="cd08308">
    <property type="entry name" value="Death_Tube"/>
    <property type="match status" value="1"/>
</dbReference>
<protein>
    <submittedName>
        <fullName evidence="2">Protein Tube</fullName>
    </submittedName>
</protein>